<feature type="compositionally biased region" description="Basic residues" evidence="1">
    <location>
        <begin position="425"/>
        <end position="442"/>
    </location>
</feature>
<sequence length="467" mass="50113">MDSKSSPFEPDSTGDDDSDSDSDSNTTRLGSTLRVLEENSIVRLCKEKAQAVAAIGLYKSAIVYYQEKLDERDACIGGLEETVGSLEETCEMLASQLAGGQLPGEIDALGTESGSGSGSEIETDSDEEVDHLRAQLDNLHNELEDTNLQNLSLATQLSERMCAYVDMRIDLVGTKNELATAMQDLRTEEASHRASKVQSEEKIAQISKELAKRDEFIANLVKEKEFTNVKFAGFEKMIQELSIDLVSLESKLKERGIEGGFKSILGSPGIVDSMLPTPTLTPPPTVRLLPLPLAMPLPSTPPKTTTISANGEDVSATPGSSQRSRAPPQIPKQFIHTLVLNQAKSNSNLNGTFFNFEPKLESTTTTTATTTTTSATSTSFGSASSGSSSGSGSKEGLGSSSSSSTTPARSPSGGDEGNGDTAAPRKGRRRRRNRHFNRKRKLREVAEKEKISIASEGSVQKEVQVEA</sequence>
<feature type="region of interest" description="Disordered" evidence="1">
    <location>
        <begin position="1"/>
        <end position="30"/>
    </location>
</feature>
<feature type="compositionally biased region" description="Acidic residues" evidence="1">
    <location>
        <begin position="12"/>
        <end position="22"/>
    </location>
</feature>
<comment type="caution">
    <text evidence="2">The sequence shown here is derived from an EMBL/GenBank/DDBJ whole genome shotgun (WGS) entry which is preliminary data.</text>
</comment>
<dbReference type="Proteomes" id="UP001212997">
    <property type="component" value="Unassembled WGS sequence"/>
</dbReference>
<dbReference type="EMBL" id="JANAWD010000824">
    <property type="protein sequence ID" value="KAJ3475634.1"/>
    <property type="molecule type" value="Genomic_DNA"/>
</dbReference>
<dbReference type="Gene3D" id="1.10.287.1490">
    <property type="match status" value="1"/>
</dbReference>
<evidence type="ECO:0000313" key="3">
    <source>
        <dbReference type="Proteomes" id="UP001212997"/>
    </source>
</evidence>
<feature type="compositionally biased region" description="Low complexity" evidence="1">
    <location>
        <begin position="362"/>
        <end position="413"/>
    </location>
</feature>
<dbReference type="AlphaFoldDB" id="A0AAD5URA0"/>
<feature type="region of interest" description="Disordered" evidence="1">
    <location>
        <begin position="104"/>
        <end position="127"/>
    </location>
</feature>
<feature type="region of interest" description="Disordered" evidence="1">
    <location>
        <begin position="362"/>
        <end position="443"/>
    </location>
</feature>
<feature type="compositionally biased region" description="Low complexity" evidence="1">
    <location>
        <begin position="110"/>
        <end position="120"/>
    </location>
</feature>
<proteinExistence type="predicted"/>
<gene>
    <name evidence="2" type="ORF">NLI96_g11706</name>
</gene>
<organism evidence="2 3">
    <name type="scientific">Meripilus lineatus</name>
    <dbReference type="NCBI Taxonomy" id="2056292"/>
    <lineage>
        <taxon>Eukaryota</taxon>
        <taxon>Fungi</taxon>
        <taxon>Dikarya</taxon>
        <taxon>Basidiomycota</taxon>
        <taxon>Agaricomycotina</taxon>
        <taxon>Agaricomycetes</taxon>
        <taxon>Polyporales</taxon>
        <taxon>Meripilaceae</taxon>
        <taxon>Meripilus</taxon>
    </lineage>
</organism>
<reference evidence="2" key="1">
    <citation type="submission" date="2022-07" db="EMBL/GenBank/DDBJ databases">
        <title>Genome Sequence of Physisporinus lineatus.</title>
        <authorList>
            <person name="Buettner E."/>
        </authorList>
    </citation>
    <scope>NUCLEOTIDE SEQUENCE</scope>
    <source>
        <strain evidence="2">VT162</strain>
    </source>
</reference>
<protein>
    <submittedName>
        <fullName evidence="2">Uncharacterized protein</fullName>
    </submittedName>
</protein>
<name>A0AAD5URA0_9APHY</name>
<keyword evidence="3" id="KW-1185">Reference proteome</keyword>
<evidence type="ECO:0000313" key="2">
    <source>
        <dbReference type="EMBL" id="KAJ3475634.1"/>
    </source>
</evidence>
<accession>A0AAD5URA0</accession>
<feature type="region of interest" description="Disordered" evidence="1">
    <location>
        <begin position="296"/>
        <end position="328"/>
    </location>
</feature>
<evidence type="ECO:0000256" key="1">
    <source>
        <dbReference type="SAM" id="MobiDB-lite"/>
    </source>
</evidence>